<evidence type="ECO:0000259" key="5">
    <source>
        <dbReference type="PROSITE" id="PS50113"/>
    </source>
</evidence>
<evidence type="ECO:0000259" key="3">
    <source>
        <dbReference type="PROSITE" id="PS50110"/>
    </source>
</evidence>
<sequence length="826" mass="95311">MNLLQDLRAYADLKILYVESNLSVKDEISALLKKLSPHVVVTNTAQDTLTLYKNHYSKHTKYFDIVIISLELADAIILVKDIKKCHESQVIALITQNQNAHYFPEVINLGIDKYISEPLTNINDTQLALLELAKKSVLMEELENKAFLLEQKNKLIDENIFLTVADIEGNIKNISQAYLDFTGYTKAEILGKNHSIFRNHDVHRDIIKDLWQTISTDNVWEGDLKNRKSSGEEYWIHTVISPLYDKTNKTIGFTSISKDITYQKRLEYFSTLDPLTSLYNKQYFHNYLKVEYKRAIWREESFALLLIAINNETLNDDLIIQVADFLQERRNPQHSELFRVSQNEFALAIRNKNDNYVSNVSDEIIKFKAIKNLQLSIGGINLDTSKFYLNCDDLYSIADENLHKAQKNTVVLDVNEYAIKNLKSLDRFTKLPNHTALNEDLSLLKKEAMLVILHVNQLNVLKELYGNAIIQDIIRKKAKELHDIVHDEQVTLYNLNLQEFAFLITNKNLFDKYLLLVQHSLLLPSESEDNPDDESIVADFTAGVAYGVNNILSHANIALQEALISQKKFRIYKNKQSLKDEKAQKLQRLKVYKTALYNGDIIPYFQPIIDTQSGDIVKYEALARIQTDSGEIISPYYFLDVAKEDKTFEYFTRQMMQKVFNIYAKNNTNISINLSYENLNSPSMLDYIKNRLDKYGGEGITFEILESEDIDDYSIVETFILLVKQYGCKVAIDDFGSGYSNFTTILRLHIDYIKLDGSLITQLNKDENINNMVRGIIQYAKQANIRTIAEFVSNEELADLVKEFGVDLIQGYYYGEPQDPKYYGLI</sequence>
<dbReference type="SUPFAM" id="SSF55785">
    <property type="entry name" value="PYP-like sensor domain (PAS domain)"/>
    <property type="match status" value="1"/>
</dbReference>
<evidence type="ECO:0000313" key="8">
    <source>
        <dbReference type="EMBL" id="ADN08840.1"/>
    </source>
</evidence>
<dbReference type="Pfam" id="PF00563">
    <property type="entry name" value="EAL"/>
    <property type="match status" value="1"/>
</dbReference>
<gene>
    <name evidence="8" type="ordered locus">Saut_0791</name>
</gene>
<accession>E0UQV9</accession>
<evidence type="ECO:0000256" key="2">
    <source>
        <dbReference type="SAM" id="Coils"/>
    </source>
</evidence>
<dbReference type="eggNOG" id="COG2202">
    <property type="taxonomic scope" value="Bacteria"/>
</dbReference>
<dbReference type="InterPro" id="IPR000700">
    <property type="entry name" value="PAS-assoc_C"/>
</dbReference>
<feature type="domain" description="PAS" evidence="4">
    <location>
        <begin position="162"/>
        <end position="193"/>
    </location>
</feature>
<dbReference type="HOGENOM" id="CLU_000445_70_50_7"/>
<evidence type="ECO:0000259" key="7">
    <source>
        <dbReference type="PROSITE" id="PS50887"/>
    </source>
</evidence>
<feature type="domain" description="Response regulatory" evidence="3">
    <location>
        <begin position="14"/>
        <end position="132"/>
    </location>
</feature>
<dbReference type="SUPFAM" id="SSF55073">
    <property type="entry name" value="Nucleotide cyclase"/>
    <property type="match status" value="2"/>
</dbReference>
<dbReference type="CDD" id="cd00130">
    <property type="entry name" value="PAS"/>
    <property type="match status" value="1"/>
</dbReference>
<dbReference type="CDD" id="cd01948">
    <property type="entry name" value="EAL"/>
    <property type="match status" value="1"/>
</dbReference>
<dbReference type="KEGG" id="sua:Saut_0791"/>
<dbReference type="SUPFAM" id="SSF52172">
    <property type="entry name" value="CheY-like"/>
    <property type="match status" value="1"/>
</dbReference>
<proteinExistence type="predicted"/>
<dbReference type="InterPro" id="IPR011006">
    <property type="entry name" value="CheY-like_superfamily"/>
</dbReference>
<dbReference type="PROSITE" id="PS50887">
    <property type="entry name" value="GGDEF"/>
    <property type="match status" value="1"/>
</dbReference>
<comment type="caution">
    <text evidence="1">Lacks conserved residue(s) required for the propagation of feature annotation.</text>
</comment>
<dbReference type="OrthoDB" id="9790732at2"/>
<dbReference type="SMART" id="SM00267">
    <property type="entry name" value="GGDEF"/>
    <property type="match status" value="1"/>
</dbReference>
<dbReference type="Gene3D" id="3.30.450.20">
    <property type="entry name" value="PAS domain"/>
    <property type="match status" value="1"/>
</dbReference>
<dbReference type="InterPro" id="IPR043128">
    <property type="entry name" value="Rev_trsase/Diguanyl_cyclase"/>
</dbReference>
<dbReference type="NCBIfam" id="TIGR00229">
    <property type="entry name" value="sensory_box"/>
    <property type="match status" value="1"/>
</dbReference>
<dbReference type="EMBL" id="CP002205">
    <property type="protein sequence ID" value="ADN08840.1"/>
    <property type="molecule type" value="Genomic_DNA"/>
</dbReference>
<dbReference type="PANTHER" id="PTHR33121:SF79">
    <property type="entry name" value="CYCLIC DI-GMP PHOSPHODIESTERASE PDED-RELATED"/>
    <property type="match status" value="1"/>
</dbReference>
<dbReference type="InterPro" id="IPR001633">
    <property type="entry name" value="EAL_dom"/>
</dbReference>
<dbReference type="InterPro" id="IPR035965">
    <property type="entry name" value="PAS-like_dom_sf"/>
</dbReference>
<evidence type="ECO:0000256" key="1">
    <source>
        <dbReference type="PROSITE-ProRule" id="PRU00169"/>
    </source>
</evidence>
<dbReference type="PROSITE" id="PS50883">
    <property type="entry name" value="EAL"/>
    <property type="match status" value="1"/>
</dbReference>
<dbReference type="SMART" id="SM00052">
    <property type="entry name" value="EAL"/>
    <property type="match status" value="1"/>
</dbReference>
<dbReference type="PROSITE" id="PS50110">
    <property type="entry name" value="RESPONSE_REGULATORY"/>
    <property type="match status" value="1"/>
</dbReference>
<name>E0UQV9_SULAO</name>
<dbReference type="eggNOG" id="COG0784">
    <property type="taxonomic scope" value="Bacteria"/>
</dbReference>
<dbReference type="InterPro" id="IPR029787">
    <property type="entry name" value="Nucleotide_cyclase"/>
</dbReference>
<evidence type="ECO:0000259" key="4">
    <source>
        <dbReference type="PROSITE" id="PS50112"/>
    </source>
</evidence>
<dbReference type="PROSITE" id="PS50113">
    <property type="entry name" value="PAC"/>
    <property type="match status" value="1"/>
</dbReference>
<dbReference type="RefSeq" id="WP_013326596.1">
    <property type="nucleotide sequence ID" value="NC_014506.1"/>
</dbReference>
<protein>
    <submittedName>
        <fullName evidence="8">Response regulator receiver modulated diguanylate cyclase/phosphodiesterase with PAS/PAC sensor(S)</fullName>
    </submittedName>
</protein>
<dbReference type="GO" id="GO:0071111">
    <property type="term" value="F:cyclic-guanylate-specific phosphodiesterase activity"/>
    <property type="evidence" value="ECO:0007669"/>
    <property type="project" value="InterPro"/>
</dbReference>
<feature type="domain" description="EAL" evidence="6">
    <location>
        <begin position="585"/>
        <end position="826"/>
    </location>
</feature>
<dbReference type="InterPro" id="IPR000014">
    <property type="entry name" value="PAS"/>
</dbReference>
<dbReference type="GO" id="GO:0000160">
    <property type="term" value="P:phosphorelay signal transduction system"/>
    <property type="evidence" value="ECO:0007669"/>
    <property type="project" value="InterPro"/>
</dbReference>
<evidence type="ECO:0000259" key="6">
    <source>
        <dbReference type="PROSITE" id="PS50883"/>
    </source>
</evidence>
<keyword evidence="2" id="KW-0175">Coiled coil</keyword>
<dbReference type="eggNOG" id="COG2200">
    <property type="taxonomic scope" value="Bacteria"/>
</dbReference>
<dbReference type="Gene3D" id="3.20.20.450">
    <property type="entry name" value="EAL domain"/>
    <property type="match status" value="1"/>
</dbReference>
<feature type="domain" description="PAC" evidence="5">
    <location>
        <begin position="218"/>
        <end position="272"/>
    </location>
</feature>
<dbReference type="STRING" id="563040.Saut_0791"/>
<dbReference type="InterPro" id="IPR050706">
    <property type="entry name" value="Cyclic-di-GMP_PDE-like"/>
</dbReference>
<dbReference type="PROSITE" id="PS50112">
    <property type="entry name" value="PAS"/>
    <property type="match status" value="1"/>
</dbReference>
<dbReference type="SUPFAM" id="SSF141868">
    <property type="entry name" value="EAL domain-like"/>
    <property type="match status" value="1"/>
</dbReference>
<dbReference type="SMART" id="SM00086">
    <property type="entry name" value="PAC"/>
    <property type="match status" value="1"/>
</dbReference>
<dbReference type="Pfam" id="PF13426">
    <property type="entry name" value="PAS_9"/>
    <property type="match status" value="1"/>
</dbReference>
<dbReference type="InterPro" id="IPR001789">
    <property type="entry name" value="Sig_transdc_resp-reg_receiver"/>
</dbReference>
<dbReference type="Gene3D" id="3.40.50.2300">
    <property type="match status" value="1"/>
</dbReference>
<dbReference type="InterPro" id="IPR035919">
    <property type="entry name" value="EAL_sf"/>
</dbReference>
<dbReference type="Gene3D" id="3.30.70.270">
    <property type="match status" value="2"/>
</dbReference>
<reference evidence="9" key="1">
    <citation type="journal article" date="2010" name="Stand. Genomic Sci.">
        <title>Complete genome sequence of Sulfurimonas autotrophica type strain (OK10).</title>
        <authorList>
            <person name="Sikorski J."/>
            <person name="Munk C."/>
            <person name="Lapidus A."/>
            <person name="Djao O."/>
            <person name="Lucas S."/>
            <person name="Glavina Del Rio T."/>
            <person name="Nolan M."/>
            <person name="Tice H."/>
            <person name="Han C."/>
            <person name="Cheng J."/>
            <person name="Tapia R."/>
            <person name="Goodwin L."/>
            <person name="Pitluck S."/>
            <person name="Liolios K."/>
            <person name="Ivanova N."/>
            <person name="Mavromatis K."/>
            <person name="Mikhailova N."/>
            <person name="Pati A."/>
            <person name="Sims D."/>
            <person name="Meincke L."/>
            <person name="Brettin T."/>
            <person name="Detter J."/>
            <person name="Chen A."/>
            <person name="Palaniappan K."/>
            <person name="Land M."/>
            <person name="Hauser L."/>
            <person name="Chang Y."/>
            <person name="Jeffries C."/>
            <person name="Rohde M."/>
            <person name="Lang E."/>
            <person name="Spring S."/>
            <person name="Goker M."/>
            <person name="Woyke T."/>
            <person name="Bristow J."/>
            <person name="Eisen J."/>
            <person name="Markowitz V."/>
            <person name="Hugenholtz P."/>
            <person name="Kyrpides N."/>
            <person name="Klenk H."/>
        </authorList>
    </citation>
    <scope>NUCLEOTIDE SEQUENCE [LARGE SCALE GENOMIC DNA]</scope>
    <source>
        <strain evidence="9">ATCC BAA-671 / DSM 16294 / JCM 11897 / OK10</strain>
    </source>
</reference>
<dbReference type="Proteomes" id="UP000007803">
    <property type="component" value="Chromosome"/>
</dbReference>
<dbReference type="InterPro" id="IPR001610">
    <property type="entry name" value="PAC"/>
</dbReference>
<dbReference type="PANTHER" id="PTHR33121">
    <property type="entry name" value="CYCLIC DI-GMP PHOSPHODIESTERASE PDEF"/>
    <property type="match status" value="1"/>
</dbReference>
<feature type="domain" description="GGDEF" evidence="7">
    <location>
        <begin position="300"/>
        <end position="422"/>
    </location>
</feature>
<dbReference type="eggNOG" id="COG2199">
    <property type="taxonomic scope" value="Bacteria"/>
</dbReference>
<dbReference type="AlphaFoldDB" id="E0UQV9"/>
<feature type="coiled-coil region" evidence="2">
    <location>
        <begin position="132"/>
        <end position="159"/>
    </location>
</feature>
<evidence type="ECO:0000313" key="9">
    <source>
        <dbReference type="Proteomes" id="UP000007803"/>
    </source>
</evidence>
<dbReference type="InterPro" id="IPR000160">
    <property type="entry name" value="GGDEF_dom"/>
</dbReference>
<dbReference type="Pfam" id="PF00990">
    <property type="entry name" value="GGDEF"/>
    <property type="match status" value="2"/>
</dbReference>
<keyword evidence="9" id="KW-1185">Reference proteome</keyword>
<organism evidence="8 9">
    <name type="scientific">Sulfurimonas autotrophica (strain ATCC BAA-671 / DSM 16294 / JCM 11897 / OK10)</name>
    <dbReference type="NCBI Taxonomy" id="563040"/>
    <lineage>
        <taxon>Bacteria</taxon>
        <taxon>Pseudomonadati</taxon>
        <taxon>Campylobacterota</taxon>
        <taxon>Epsilonproteobacteria</taxon>
        <taxon>Campylobacterales</taxon>
        <taxon>Sulfurimonadaceae</taxon>
        <taxon>Sulfurimonas</taxon>
    </lineage>
</organism>